<dbReference type="InParanoid" id="J0LHY4"/>
<name>J0LHY4_AURST</name>
<evidence type="ECO:0000313" key="1">
    <source>
        <dbReference type="EMBL" id="EJD37875.1"/>
    </source>
</evidence>
<dbReference type="Proteomes" id="UP000006514">
    <property type="component" value="Unassembled WGS sequence"/>
</dbReference>
<gene>
    <name evidence="1" type="ORF">AURDEDRAFT_173017</name>
</gene>
<dbReference type="KEGG" id="adl:AURDEDRAFT_173017"/>
<keyword evidence="2" id="KW-1185">Reference proteome</keyword>
<evidence type="ECO:0000313" key="2">
    <source>
        <dbReference type="Proteomes" id="UP000006514"/>
    </source>
</evidence>
<reference evidence="2" key="1">
    <citation type="journal article" date="2012" name="Science">
        <title>The Paleozoic origin of enzymatic lignin decomposition reconstructed from 31 fungal genomes.</title>
        <authorList>
            <person name="Floudas D."/>
            <person name="Binder M."/>
            <person name="Riley R."/>
            <person name="Barry K."/>
            <person name="Blanchette R.A."/>
            <person name="Henrissat B."/>
            <person name="Martinez A.T."/>
            <person name="Otillar R."/>
            <person name="Spatafora J.W."/>
            <person name="Yadav J.S."/>
            <person name="Aerts A."/>
            <person name="Benoit I."/>
            <person name="Boyd A."/>
            <person name="Carlson A."/>
            <person name="Copeland A."/>
            <person name="Coutinho P.M."/>
            <person name="de Vries R.P."/>
            <person name="Ferreira P."/>
            <person name="Findley K."/>
            <person name="Foster B."/>
            <person name="Gaskell J."/>
            <person name="Glotzer D."/>
            <person name="Gorecki P."/>
            <person name="Heitman J."/>
            <person name="Hesse C."/>
            <person name="Hori C."/>
            <person name="Igarashi K."/>
            <person name="Jurgens J.A."/>
            <person name="Kallen N."/>
            <person name="Kersten P."/>
            <person name="Kohler A."/>
            <person name="Kuees U."/>
            <person name="Kumar T.K.A."/>
            <person name="Kuo A."/>
            <person name="LaButti K."/>
            <person name="Larrondo L.F."/>
            <person name="Lindquist E."/>
            <person name="Ling A."/>
            <person name="Lombard V."/>
            <person name="Lucas S."/>
            <person name="Lundell T."/>
            <person name="Martin R."/>
            <person name="McLaughlin D.J."/>
            <person name="Morgenstern I."/>
            <person name="Morin E."/>
            <person name="Murat C."/>
            <person name="Nagy L.G."/>
            <person name="Nolan M."/>
            <person name="Ohm R.A."/>
            <person name="Patyshakuliyeva A."/>
            <person name="Rokas A."/>
            <person name="Ruiz-Duenas F.J."/>
            <person name="Sabat G."/>
            <person name="Salamov A."/>
            <person name="Samejima M."/>
            <person name="Schmutz J."/>
            <person name="Slot J.C."/>
            <person name="St John F."/>
            <person name="Stenlid J."/>
            <person name="Sun H."/>
            <person name="Sun S."/>
            <person name="Syed K."/>
            <person name="Tsang A."/>
            <person name="Wiebenga A."/>
            <person name="Young D."/>
            <person name="Pisabarro A."/>
            <person name="Eastwood D.C."/>
            <person name="Martin F."/>
            <person name="Cullen D."/>
            <person name="Grigoriev I.V."/>
            <person name="Hibbett D.S."/>
        </authorList>
    </citation>
    <scope>NUCLEOTIDE SEQUENCE [LARGE SCALE GENOMIC DNA]</scope>
    <source>
        <strain evidence="2">TFB10046</strain>
    </source>
</reference>
<organism evidence="1 2">
    <name type="scientific">Auricularia subglabra (strain TFB-10046 / SS5)</name>
    <name type="common">White-rot fungus</name>
    <name type="synonym">Auricularia delicata (strain TFB10046)</name>
    <dbReference type="NCBI Taxonomy" id="717982"/>
    <lineage>
        <taxon>Eukaryota</taxon>
        <taxon>Fungi</taxon>
        <taxon>Dikarya</taxon>
        <taxon>Basidiomycota</taxon>
        <taxon>Agaricomycotina</taxon>
        <taxon>Agaricomycetes</taxon>
        <taxon>Auriculariales</taxon>
        <taxon>Auriculariaceae</taxon>
        <taxon>Auricularia</taxon>
    </lineage>
</organism>
<accession>J0LHY4</accession>
<sequence length="281" mass="30855">MKAEHWQALTVIAEHFGVGLVGSRLENGILSTANAAQQALWANSEQKIFRDAEWAFRDDGGRVTSDIKRRPTVALEVDKNTTRYLRTATHPPAGVDTFMADVQNASKTASGAAGQTHCILDEQAPCSPLGQPWMSGGNNMSITVSTLVDVLQRMGKGKASDILKKNIYQIISNLSQKHLLWVSNNAWLFGPAVQAIAGVYIRRENDPGDESEGWWKWVQMFLELLVRFGTGCAIHAALMALLPPLVPFAWLFSSAANCAVTFLWPSLRRGASSAWGWVKSF</sequence>
<protein>
    <submittedName>
        <fullName evidence="1">Uncharacterized protein</fullName>
    </submittedName>
</protein>
<dbReference type="EMBL" id="JH687833">
    <property type="protein sequence ID" value="EJD37875.1"/>
    <property type="molecule type" value="Genomic_DNA"/>
</dbReference>
<proteinExistence type="predicted"/>
<dbReference type="AlphaFoldDB" id="J0LHY4"/>